<dbReference type="InterPro" id="IPR011701">
    <property type="entry name" value="MFS"/>
</dbReference>
<feature type="transmembrane region" description="Helical" evidence="8">
    <location>
        <begin position="251"/>
        <end position="271"/>
    </location>
</feature>
<feature type="transmembrane region" description="Helical" evidence="8">
    <location>
        <begin position="162"/>
        <end position="181"/>
    </location>
</feature>
<dbReference type="InterPro" id="IPR020846">
    <property type="entry name" value="MFS_dom"/>
</dbReference>
<feature type="transmembrane region" description="Helical" evidence="8">
    <location>
        <begin position="92"/>
        <end position="120"/>
    </location>
</feature>
<dbReference type="PANTHER" id="PTHR11360">
    <property type="entry name" value="MONOCARBOXYLATE TRANSPORTER"/>
    <property type="match status" value="1"/>
</dbReference>
<dbReference type="PANTHER" id="PTHR11360:SF224">
    <property type="entry name" value="MAJOR FACILITATOR SUPERFAMILY (MFS) PROFILE DOMAIN-CONTAINING PROTEIN-RELATED"/>
    <property type="match status" value="1"/>
</dbReference>
<evidence type="ECO:0000313" key="10">
    <source>
        <dbReference type="EMBL" id="ETS73462.1"/>
    </source>
</evidence>
<keyword evidence="11" id="KW-1185">Reference proteome</keyword>
<feature type="transmembrane region" description="Helical" evidence="8">
    <location>
        <begin position="359"/>
        <end position="380"/>
    </location>
</feature>
<dbReference type="Pfam" id="PF07690">
    <property type="entry name" value="MFS_1"/>
    <property type="match status" value="1"/>
</dbReference>
<dbReference type="OMA" id="LFMWGMF"/>
<dbReference type="OrthoDB" id="5667at2759"/>
<dbReference type="InterPro" id="IPR036259">
    <property type="entry name" value="MFS_trans_sf"/>
</dbReference>
<dbReference type="CDD" id="cd17352">
    <property type="entry name" value="MFS_MCT_SLC16"/>
    <property type="match status" value="1"/>
</dbReference>
<dbReference type="InterPro" id="IPR050327">
    <property type="entry name" value="Proton-linked_MCT"/>
</dbReference>
<proteinExistence type="inferred from homology"/>
<comment type="subcellular location">
    <subcellularLocation>
        <location evidence="1">Membrane</location>
        <topology evidence="1">Multi-pass membrane protein</topology>
    </subcellularLocation>
</comment>
<dbReference type="AlphaFoldDB" id="W3WJY4"/>
<dbReference type="SUPFAM" id="SSF103473">
    <property type="entry name" value="MFS general substrate transporter"/>
    <property type="match status" value="1"/>
</dbReference>
<organism evidence="10 11">
    <name type="scientific">Pestalotiopsis fici (strain W106-1 / CGMCC3.15140)</name>
    <dbReference type="NCBI Taxonomy" id="1229662"/>
    <lineage>
        <taxon>Eukaryota</taxon>
        <taxon>Fungi</taxon>
        <taxon>Dikarya</taxon>
        <taxon>Ascomycota</taxon>
        <taxon>Pezizomycotina</taxon>
        <taxon>Sordariomycetes</taxon>
        <taxon>Xylariomycetidae</taxon>
        <taxon>Amphisphaeriales</taxon>
        <taxon>Sporocadaceae</taxon>
        <taxon>Pestalotiopsis</taxon>
    </lineage>
</organism>
<protein>
    <recommendedName>
        <fullName evidence="9">Major facilitator superfamily (MFS) profile domain-containing protein</fullName>
    </recommendedName>
</protein>
<dbReference type="HOGENOM" id="CLU_001265_1_0_1"/>
<dbReference type="RefSeq" id="XP_007841180.1">
    <property type="nucleotide sequence ID" value="XM_007842989.1"/>
</dbReference>
<evidence type="ECO:0000259" key="9">
    <source>
        <dbReference type="PROSITE" id="PS50850"/>
    </source>
</evidence>
<evidence type="ECO:0000256" key="7">
    <source>
        <dbReference type="SAM" id="MobiDB-lite"/>
    </source>
</evidence>
<dbReference type="InParanoid" id="W3WJY4"/>
<evidence type="ECO:0000256" key="4">
    <source>
        <dbReference type="ARBA" id="ARBA00022692"/>
    </source>
</evidence>
<accession>W3WJY4</accession>
<feature type="transmembrane region" description="Helical" evidence="8">
    <location>
        <begin position="132"/>
        <end position="155"/>
    </location>
</feature>
<sequence length="483" mass="51352">MAASSAASTVHGDESSVMEGADFLADTQAKTRNDPSGRVTPQQIGTEANIYPAPNNAAEADIEKGGAVPQLKPVGAPPGFAPSDFPDGGLDAWLTVFGGFFALFCTFGLVNCVGVFLSYYVQGPLDGYGESAVSWITSTQIFIQTGTTAIWGRLYDSYSPRYLLITGTIIYCFGLMMTSLSTQYYQFFLAQSIVAAAASGAIFNAAMSSVITWFFKKRGAALGIIASGSSLGGVCLPIMMNHLIVRLGFPWTMRIIAFMFLGMCGIASVTIKSRLPPRPKPFNVKDYIKPFKEPAMLLTMIASFLFFWGMFLPFSYITLQAESAGMDASLAQYLLPILNAVSILGRIGPGIVADKIGRYNSMICITLLSGVITLGLWIPGTSTGALIAYGIIFGFSSGGFISLAPTCIAQISDIREIGTRTGVAFGVQSLGALTGSPIGGALVRAMDGNYLGLQLFCGIVMTLSVFVFLAARYVQQGFKLVKV</sequence>
<evidence type="ECO:0000256" key="2">
    <source>
        <dbReference type="ARBA" id="ARBA00006727"/>
    </source>
</evidence>
<dbReference type="EMBL" id="KI912121">
    <property type="protein sequence ID" value="ETS73462.1"/>
    <property type="molecule type" value="Genomic_DNA"/>
</dbReference>
<feature type="transmembrane region" description="Helical" evidence="8">
    <location>
        <begin position="330"/>
        <end position="347"/>
    </location>
</feature>
<feature type="transmembrane region" description="Helical" evidence="8">
    <location>
        <begin position="187"/>
        <end position="207"/>
    </location>
</feature>
<feature type="domain" description="Major facilitator superfamily (MFS) profile" evidence="9">
    <location>
        <begin position="92"/>
        <end position="475"/>
    </location>
</feature>
<dbReference type="eggNOG" id="KOG2504">
    <property type="taxonomic scope" value="Eukaryota"/>
</dbReference>
<reference evidence="11" key="1">
    <citation type="journal article" date="2015" name="BMC Genomics">
        <title>Genomic and transcriptomic analysis of the endophytic fungus Pestalotiopsis fici reveals its lifestyle and high potential for synthesis of natural products.</title>
        <authorList>
            <person name="Wang X."/>
            <person name="Zhang X."/>
            <person name="Liu L."/>
            <person name="Xiang M."/>
            <person name="Wang W."/>
            <person name="Sun X."/>
            <person name="Che Y."/>
            <person name="Guo L."/>
            <person name="Liu G."/>
            <person name="Guo L."/>
            <person name="Wang C."/>
            <person name="Yin W.B."/>
            <person name="Stadler M."/>
            <person name="Zhang X."/>
            <person name="Liu X."/>
        </authorList>
    </citation>
    <scope>NUCLEOTIDE SEQUENCE [LARGE SCALE GENOMIC DNA]</scope>
    <source>
        <strain evidence="11">W106-1 / CGMCC3.15140</strain>
    </source>
</reference>
<dbReference type="PROSITE" id="PS50850">
    <property type="entry name" value="MFS"/>
    <property type="match status" value="1"/>
</dbReference>
<feature type="transmembrane region" description="Helical" evidence="8">
    <location>
        <begin position="451"/>
        <end position="474"/>
    </location>
</feature>
<feature type="transmembrane region" description="Helical" evidence="8">
    <location>
        <begin position="295"/>
        <end position="318"/>
    </location>
</feature>
<feature type="transmembrane region" description="Helical" evidence="8">
    <location>
        <begin position="386"/>
        <end position="411"/>
    </location>
</feature>
<gene>
    <name evidence="10" type="ORF">PFICI_14408</name>
</gene>
<feature type="transmembrane region" description="Helical" evidence="8">
    <location>
        <begin position="423"/>
        <end position="445"/>
    </location>
</feature>
<keyword evidence="4 8" id="KW-0812">Transmembrane</keyword>
<evidence type="ECO:0000313" key="11">
    <source>
        <dbReference type="Proteomes" id="UP000030651"/>
    </source>
</evidence>
<dbReference type="GO" id="GO:0016020">
    <property type="term" value="C:membrane"/>
    <property type="evidence" value="ECO:0007669"/>
    <property type="project" value="UniProtKB-SubCell"/>
</dbReference>
<name>W3WJY4_PESFW</name>
<keyword evidence="3" id="KW-0813">Transport</keyword>
<evidence type="ECO:0000256" key="1">
    <source>
        <dbReference type="ARBA" id="ARBA00004141"/>
    </source>
</evidence>
<keyword evidence="6 8" id="KW-0472">Membrane</keyword>
<evidence type="ECO:0000256" key="8">
    <source>
        <dbReference type="SAM" id="Phobius"/>
    </source>
</evidence>
<dbReference type="GO" id="GO:0022857">
    <property type="term" value="F:transmembrane transporter activity"/>
    <property type="evidence" value="ECO:0007669"/>
    <property type="project" value="InterPro"/>
</dbReference>
<feature type="transmembrane region" description="Helical" evidence="8">
    <location>
        <begin position="219"/>
        <end position="239"/>
    </location>
</feature>
<feature type="region of interest" description="Disordered" evidence="7">
    <location>
        <begin position="1"/>
        <end position="44"/>
    </location>
</feature>
<evidence type="ECO:0000256" key="3">
    <source>
        <dbReference type="ARBA" id="ARBA00022448"/>
    </source>
</evidence>
<evidence type="ECO:0000256" key="5">
    <source>
        <dbReference type="ARBA" id="ARBA00022989"/>
    </source>
</evidence>
<evidence type="ECO:0000256" key="6">
    <source>
        <dbReference type="ARBA" id="ARBA00023136"/>
    </source>
</evidence>
<dbReference type="GeneID" id="19279421"/>
<keyword evidence="5 8" id="KW-1133">Transmembrane helix</keyword>
<dbReference type="KEGG" id="pfy:PFICI_14408"/>
<comment type="similarity">
    <text evidence="2">Belongs to the major facilitator superfamily. Monocarboxylate porter (TC 2.A.1.13) family.</text>
</comment>
<dbReference type="Proteomes" id="UP000030651">
    <property type="component" value="Unassembled WGS sequence"/>
</dbReference>
<dbReference type="Gene3D" id="1.20.1250.20">
    <property type="entry name" value="MFS general substrate transporter like domains"/>
    <property type="match status" value="1"/>
</dbReference>